<keyword evidence="1" id="KW-0378">Hydrolase</keyword>
<reference evidence="3 4" key="1">
    <citation type="submission" date="2017-06" db="EMBL/GenBank/DDBJ databases">
        <title>Complete genome of Helicobacter apodemus.</title>
        <authorList>
            <person name="Cho S."/>
        </authorList>
    </citation>
    <scope>NUCLEOTIDE SEQUENCE [LARGE SCALE GENOMIC DNA]</scope>
    <source>
        <strain evidence="4">SNUVETPUB-15-01</strain>
    </source>
</reference>
<dbReference type="EMBL" id="CP021886">
    <property type="protein sequence ID" value="AWI34906.1"/>
    <property type="molecule type" value="Genomic_DNA"/>
</dbReference>
<dbReference type="PANTHER" id="PTHR42680:SF3">
    <property type="entry name" value="DCTP DEAMINASE"/>
    <property type="match status" value="1"/>
</dbReference>
<dbReference type="RefSeq" id="WP_108911677.1">
    <property type="nucleotide sequence ID" value="NZ_CP021886.1"/>
</dbReference>
<evidence type="ECO:0000256" key="2">
    <source>
        <dbReference type="ARBA" id="ARBA00023080"/>
    </source>
</evidence>
<dbReference type="OrthoDB" id="5322689at2"/>
<dbReference type="SUPFAM" id="SSF51283">
    <property type="entry name" value="dUTPase-like"/>
    <property type="match status" value="1"/>
</dbReference>
<dbReference type="InterPro" id="IPR033704">
    <property type="entry name" value="dUTPase_trimeric"/>
</dbReference>
<dbReference type="Pfam" id="PF22769">
    <property type="entry name" value="DCD"/>
    <property type="match status" value="1"/>
</dbReference>
<dbReference type="InterPro" id="IPR036157">
    <property type="entry name" value="dUTPase-like_sf"/>
</dbReference>
<dbReference type="CDD" id="cd07557">
    <property type="entry name" value="trimeric_dUTPase"/>
    <property type="match status" value="1"/>
</dbReference>
<evidence type="ECO:0000313" key="3">
    <source>
        <dbReference type="EMBL" id="AWI34906.1"/>
    </source>
</evidence>
<dbReference type="GO" id="GO:0006229">
    <property type="term" value="P:dUTP biosynthetic process"/>
    <property type="evidence" value="ECO:0007669"/>
    <property type="project" value="InterPro"/>
</dbReference>
<dbReference type="KEGG" id="had:CDV25_09130"/>
<dbReference type="Gene3D" id="2.70.40.10">
    <property type="match status" value="1"/>
</dbReference>
<dbReference type="PANTHER" id="PTHR42680">
    <property type="entry name" value="DCTP DEAMINASE"/>
    <property type="match status" value="1"/>
</dbReference>
<protein>
    <submittedName>
        <fullName evidence="3">Uncharacterized protein</fullName>
    </submittedName>
</protein>
<organism evidence="3 4">
    <name type="scientific">Helicobacter apodemus</name>
    <dbReference type="NCBI Taxonomy" id="135569"/>
    <lineage>
        <taxon>Bacteria</taxon>
        <taxon>Pseudomonadati</taxon>
        <taxon>Campylobacterota</taxon>
        <taxon>Epsilonproteobacteria</taxon>
        <taxon>Campylobacterales</taxon>
        <taxon>Helicobacteraceae</taxon>
        <taxon>Helicobacter</taxon>
    </lineage>
</organism>
<keyword evidence="2" id="KW-0546">Nucleotide metabolism</keyword>
<evidence type="ECO:0000256" key="1">
    <source>
        <dbReference type="ARBA" id="ARBA00022801"/>
    </source>
</evidence>
<gene>
    <name evidence="3" type="ORF">CDV25_09130</name>
</gene>
<dbReference type="Proteomes" id="UP000244890">
    <property type="component" value="Chromosome"/>
</dbReference>
<evidence type="ECO:0000313" key="4">
    <source>
        <dbReference type="Proteomes" id="UP000244890"/>
    </source>
</evidence>
<proteinExistence type="predicted"/>
<dbReference type="GO" id="GO:0008829">
    <property type="term" value="F:dCTP deaminase activity"/>
    <property type="evidence" value="ECO:0007669"/>
    <property type="project" value="InterPro"/>
</dbReference>
<dbReference type="AlphaFoldDB" id="A0A2U8FFR8"/>
<sequence>MILGTSKLEYIAESITSLSKNNIRGASIDLSIGDIAKVKRDDKTIDLFELDCDEKLCDDIYEEIDLAKGYELKPLNYLYASSVEKVTIPKDMCGIILPRSSFTRIGLILPISSYANPGYSGHLPIVIFNASNSIIKIPPYIRIMQLLFCQIDGEAIDYQQQNDSKYHNESALKNPSFNDKEIKEILARIKSR</sequence>
<name>A0A2U8FFR8_9HELI</name>
<accession>A0A2U8FFR8</accession>
<dbReference type="InterPro" id="IPR011962">
    <property type="entry name" value="dCTP_deaminase"/>
</dbReference>